<organism evidence="8 9">
    <name type="scientific">Bordetella genomosp. 11</name>
    <dbReference type="NCBI Taxonomy" id="1416808"/>
    <lineage>
        <taxon>Bacteria</taxon>
        <taxon>Pseudomonadati</taxon>
        <taxon>Pseudomonadota</taxon>
        <taxon>Betaproteobacteria</taxon>
        <taxon>Burkholderiales</taxon>
        <taxon>Alcaligenaceae</taxon>
        <taxon>Bordetella</taxon>
    </lineage>
</organism>
<protein>
    <recommendedName>
        <fullName evidence="7">HpcH/HpaI aldolase/citrate lyase domain-containing protein</fullName>
    </recommendedName>
</protein>
<feature type="compositionally biased region" description="Polar residues" evidence="6">
    <location>
        <begin position="359"/>
        <end position="372"/>
    </location>
</feature>
<evidence type="ECO:0000256" key="1">
    <source>
        <dbReference type="ARBA" id="ARBA00001946"/>
    </source>
</evidence>
<evidence type="ECO:0000256" key="4">
    <source>
        <dbReference type="PIRSR" id="PIRSR015582-1"/>
    </source>
</evidence>
<dbReference type="InterPro" id="IPR005000">
    <property type="entry name" value="Aldolase/citrate-lyase_domain"/>
</dbReference>
<feature type="binding site" evidence="4">
    <location>
        <position position="126"/>
    </location>
    <ligand>
        <name>substrate</name>
    </ligand>
</feature>
<dbReference type="EMBL" id="NEVS01000004">
    <property type="protein sequence ID" value="OZI63010.1"/>
    <property type="molecule type" value="Genomic_DNA"/>
</dbReference>
<dbReference type="GO" id="GO:0003824">
    <property type="term" value="F:catalytic activity"/>
    <property type="evidence" value="ECO:0007669"/>
    <property type="project" value="InterPro"/>
</dbReference>
<proteinExistence type="predicted"/>
<evidence type="ECO:0000256" key="6">
    <source>
        <dbReference type="SAM" id="MobiDB-lite"/>
    </source>
</evidence>
<name>A0A261UP19_9BORD</name>
<dbReference type="SUPFAM" id="SSF51621">
    <property type="entry name" value="Phosphoenolpyruvate/pyruvate domain"/>
    <property type="match status" value="1"/>
</dbReference>
<dbReference type="Gene3D" id="3.20.20.60">
    <property type="entry name" value="Phosphoenolpyruvate-binding domains"/>
    <property type="match status" value="1"/>
</dbReference>
<feature type="binding site" evidence="4">
    <location>
        <position position="188"/>
    </location>
    <ligand>
        <name>substrate</name>
    </ligand>
</feature>
<comment type="caution">
    <text evidence="8">The sequence shown here is derived from an EMBL/GenBank/DDBJ whole genome shotgun (WGS) entry which is preliminary data.</text>
</comment>
<feature type="binding site" evidence="5">
    <location>
        <position position="215"/>
    </location>
    <ligand>
        <name>Mg(2+)</name>
        <dbReference type="ChEBI" id="CHEBI:18420"/>
    </ligand>
</feature>
<evidence type="ECO:0000313" key="8">
    <source>
        <dbReference type="EMBL" id="OZI63010.1"/>
    </source>
</evidence>
<dbReference type="AlphaFoldDB" id="A0A261UP19"/>
<dbReference type="PANTHER" id="PTHR32308:SF0">
    <property type="entry name" value="HPCH_HPAI ALDOLASE_CITRATE LYASE DOMAIN-CONTAINING PROTEIN"/>
    <property type="match status" value="1"/>
</dbReference>
<evidence type="ECO:0000256" key="3">
    <source>
        <dbReference type="ARBA" id="ARBA00022842"/>
    </source>
</evidence>
<dbReference type="PIRSF" id="PIRSF015582">
    <property type="entry name" value="Cit_lyase_B"/>
    <property type="match status" value="1"/>
</dbReference>
<feature type="binding site" evidence="5">
    <location>
        <position position="188"/>
    </location>
    <ligand>
        <name>Mg(2+)</name>
        <dbReference type="ChEBI" id="CHEBI:18420"/>
    </ligand>
</feature>
<accession>A0A261UP19</accession>
<evidence type="ECO:0000256" key="2">
    <source>
        <dbReference type="ARBA" id="ARBA00022723"/>
    </source>
</evidence>
<evidence type="ECO:0000259" key="7">
    <source>
        <dbReference type="Pfam" id="PF03328"/>
    </source>
</evidence>
<dbReference type="Pfam" id="PF03328">
    <property type="entry name" value="HpcH_HpaI"/>
    <property type="match status" value="1"/>
</dbReference>
<dbReference type="PANTHER" id="PTHR32308">
    <property type="entry name" value="LYASE BETA SUBUNIT, PUTATIVE (AFU_ORTHOLOGUE AFUA_4G13030)-RELATED"/>
    <property type="match status" value="1"/>
</dbReference>
<gene>
    <name evidence="8" type="ORF">CAL28_28265</name>
</gene>
<dbReference type="GO" id="GO:0000287">
    <property type="term" value="F:magnesium ion binding"/>
    <property type="evidence" value="ECO:0007669"/>
    <property type="project" value="TreeGrafter"/>
</dbReference>
<dbReference type="InterPro" id="IPR011206">
    <property type="entry name" value="Citrate_lyase_beta/mcl1/mcl2"/>
</dbReference>
<feature type="region of interest" description="Disordered" evidence="6">
    <location>
        <begin position="349"/>
        <end position="372"/>
    </location>
</feature>
<feature type="region of interest" description="Disordered" evidence="6">
    <location>
        <begin position="25"/>
        <end position="44"/>
    </location>
</feature>
<evidence type="ECO:0000313" key="9">
    <source>
        <dbReference type="Proteomes" id="UP000215767"/>
    </source>
</evidence>
<dbReference type="Proteomes" id="UP000215767">
    <property type="component" value="Unassembled WGS sequence"/>
</dbReference>
<dbReference type="InterPro" id="IPR040442">
    <property type="entry name" value="Pyrv_kinase-like_dom_sf"/>
</dbReference>
<comment type="cofactor">
    <cofactor evidence="1">
        <name>Mg(2+)</name>
        <dbReference type="ChEBI" id="CHEBI:18420"/>
    </cofactor>
</comment>
<dbReference type="InterPro" id="IPR015813">
    <property type="entry name" value="Pyrv/PenolPyrv_kinase-like_dom"/>
</dbReference>
<feature type="domain" description="HpcH/HpaI aldolase/citrate lyase" evidence="7">
    <location>
        <begin position="47"/>
        <end position="282"/>
    </location>
</feature>
<keyword evidence="9" id="KW-1185">Reference proteome</keyword>
<dbReference type="GO" id="GO:0006107">
    <property type="term" value="P:oxaloacetate metabolic process"/>
    <property type="evidence" value="ECO:0007669"/>
    <property type="project" value="TreeGrafter"/>
</dbReference>
<keyword evidence="3 5" id="KW-0460">Magnesium</keyword>
<keyword evidence="2 5" id="KW-0479">Metal-binding</keyword>
<evidence type="ECO:0000256" key="5">
    <source>
        <dbReference type="PIRSR" id="PIRSR015582-2"/>
    </source>
</evidence>
<dbReference type="OrthoDB" id="348111at2"/>
<reference evidence="9" key="1">
    <citation type="submission" date="2017-05" db="EMBL/GenBank/DDBJ databases">
        <title>Complete and WGS of Bordetella genogroups.</title>
        <authorList>
            <person name="Spilker T."/>
            <person name="Lipuma J."/>
        </authorList>
    </citation>
    <scope>NUCLEOTIDE SEQUENCE [LARGE SCALE GENOMIC DNA]</scope>
    <source>
        <strain evidence="9">AU8856</strain>
    </source>
</reference>
<sequence>MPARRASSWTTPTCSACSWAKSRRKSTAWSPRPTTRRRSMPDPRLRRTLLMTPGNREDRLSKAAAYGADAVVFDLEDSVPPAEKANARDCVAKALRASMGGRMDTAPGAAPHHRWRHADECERCVRINALDTPYGLDDLAALPLDCIDTIMVPKVESADMLRDIDARLAALHADRGRARPIELIALIETPRGVLRALDIADAVPRTGALFFGSGDYTAALGADVTETTLHYPRSVISAAAAAAGLQAIDAAFFRDVKDAGATREDALVARAMGFSGKVVFHPNQVGVVNDVFSPSPAEIAHARQLVAAYEAQLALGHGTGVVDGVFVAVDLVAPARRLLRLTEAVQRRAQGTARAGAPTSATRADTPTGNRS</sequence>